<organism evidence="7 8">
    <name type="scientific">Fonsecaea nubica</name>
    <dbReference type="NCBI Taxonomy" id="856822"/>
    <lineage>
        <taxon>Eukaryota</taxon>
        <taxon>Fungi</taxon>
        <taxon>Dikarya</taxon>
        <taxon>Ascomycota</taxon>
        <taxon>Pezizomycotina</taxon>
        <taxon>Eurotiomycetes</taxon>
        <taxon>Chaetothyriomycetidae</taxon>
        <taxon>Chaetothyriales</taxon>
        <taxon>Herpotrichiellaceae</taxon>
        <taxon>Fonsecaea</taxon>
    </lineage>
</organism>
<name>A0A178BTK3_9EURO</name>
<dbReference type="GO" id="GO:0008202">
    <property type="term" value="P:steroid metabolic process"/>
    <property type="evidence" value="ECO:0007669"/>
    <property type="project" value="UniProtKB-ARBA"/>
</dbReference>
<keyword evidence="8" id="KW-1185">Reference proteome</keyword>
<dbReference type="SUPFAM" id="SSF51905">
    <property type="entry name" value="FAD/NAD(P)-binding domain"/>
    <property type="match status" value="1"/>
</dbReference>
<sequence length="641" mass="69435">MGVWVNIPAPLGAQRLRKKRHVLTLGTNETHCRSIALSVYRPTNTGQCETCSTQRPVIQSNSKTKQPSHSSNRQYAAPASSRAALSDYDVIVVGFGVAGASAAIAAAEMGRRVLILDRENGGGASALSGGVVYSGGGTRQQEEAGHGHDTPEEMYKYLAQEIWGPGIYPYPSSPAAALSESHDTRKASGAVDEKTLKAFCDGSKERLEWLERHGATFRGSLCPYKTSYPTDNHYLYYSGNEKAWPYANSAQPHPRGHRTVAKGLSSGNVLWSSLRDAVLKLGVEVRPFSRVERLSKGGSTTLPSISLRSVDRHEKVFKKLLHLQKYKPLNNWFPPLGKHLQGRVEALWQGAAKEQALSASAVILAAGGFVFNEKMVQEHLSKYRGAQPLGTPGDNGSGILLGQSVGGVTTHMDRMSCWRFLSPPETFLHGVAVDMNGKRIINEDLYGAQFTEGLVHRAHGRGFLILDASLWKRAQQDVKSQAAPFQKLQTWFLFTVGHEKADTLDSLARKIGVSIDGLRETINSYNEGIFSGAGEPFHKAPSLSTPLTQGPFYALDVSLVPRRGQRIWPAPAITLGGLRVHGDSGLLLNEFGEEIPGVYAAGRTAAGICANNYVSGLSLADGVFSGIRAGRHAAWLSSKRD</sequence>
<keyword evidence="2" id="KW-0285">Flavoprotein</keyword>
<dbReference type="InterPro" id="IPR003953">
    <property type="entry name" value="FAD-dep_OxRdtase_2_FAD-bd"/>
</dbReference>
<gene>
    <name evidence="7" type="ORF">AYO20_11457</name>
</gene>
<comment type="caution">
    <text evidence="7">The sequence shown here is derived from an EMBL/GenBank/DDBJ whole genome shotgun (WGS) entry which is preliminary data.</text>
</comment>
<dbReference type="EMBL" id="LVCJ01000156">
    <property type="protein sequence ID" value="OAL20930.1"/>
    <property type="molecule type" value="Genomic_DNA"/>
</dbReference>
<evidence type="ECO:0000256" key="3">
    <source>
        <dbReference type="ARBA" id="ARBA00022827"/>
    </source>
</evidence>
<dbReference type="OrthoDB" id="7777654at2759"/>
<dbReference type="Gene3D" id="3.90.700.10">
    <property type="entry name" value="Succinate dehydrogenase/fumarate reductase flavoprotein, catalytic domain"/>
    <property type="match status" value="1"/>
</dbReference>
<feature type="compositionally biased region" description="Polar residues" evidence="5">
    <location>
        <begin position="55"/>
        <end position="74"/>
    </location>
</feature>
<dbReference type="InterPro" id="IPR027477">
    <property type="entry name" value="Succ_DH/fumarate_Rdtase_cat_sf"/>
</dbReference>
<evidence type="ECO:0000256" key="4">
    <source>
        <dbReference type="ARBA" id="ARBA00023002"/>
    </source>
</evidence>
<dbReference type="RefSeq" id="XP_022494322.1">
    <property type="nucleotide sequence ID" value="XM_022649706.1"/>
</dbReference>
<dbReference type="NCBIfam" id="NF005511">
    <property type="entry name" value="PRK07121.1-4"/>
    <property type="match status" value="1"/>
</dbReference>
<evidence type="ECO:0000313" key="8">
    <source>
        <dbReference type="Proteomes" id="UP000185904"/>
    </source>
</evidence>
<proteinExistence type="predicted"/>
<feature type="domain" description="FAD-dependent oxidoreductase 2 FAD-binding" evidence="6">
    <location>
        <begin position="89"/>
        <end position="613"/>
    </location>
</feature>
<evidence type="ECO:0000256" key="5">
    <source>
        <dbReference type="SAM" id="MobiDB-lite"/>
    </source>
</evidence>
<comment type="cofactor">
    <cofactor evidence="1">
        <name>FAD</name>
        <dbReference type="ChEBI" id="CHEBI:57692"/>
    </cofactor>
</comment>
<dbReference type="SUPFAM" id="SSF56425">
    <property type="entry name" value="Succinate dehydrogenase/fumarate reductase flavoprotein, catalytic domain"/>
    <property type="match status" value="1"/>
</dbReference>
<dbReference type="GO" id="GO:0016491">
    <property type="term" value="F:oxidoreductase activity"/>
    <property type="evidence" value="ECO:0007669"/>
    <property type="project" value="UniProtKB-KW"/>
</dbReference>
<feature type="region of interest" description="Disordered" evidence="5">
    <location>
        <begin position="55"/>
        <end position="76"/>
    </location>
</feature>
<dbReference type="AlphaFoldDB" id="A0A178BTK3"/>
<evidence type="ECO:0000259" key="6">
    <source>
        <dbReference type="Pfam" id="PF00890"/>
    </source>
</evidence>
<dbReference type="InterPro" id="IPR050315">
    <property type="entry name" value="FAD-oxidoreductase_2"/>
</dbReference>
<protein>
    <recommendedName>
        <fullName evidence="6">FAD-dependent oxidoreductase 2 FAD-binding domain-containing protein</fullName>
    </recommendedName>
</protein>
<dbReference type="Proteomes" id="UP000185904">
    <property type="component" value="Unassembled WGS sequence"/>
</dbReference>
<dbReference type="InterPro" id="IPR036188">
    <property type="entry name" value="FAD/NAD-bd_sf"/>
</dbReference>
<dbReference type="PANTHER" id="PTHR43400:SF10">
    <property type="entry name" value="3-OXOSTEROID 1-DEHYDROGENASE"/>
    <property type="match status" value="1"/>
</dbReference>
<evidence type="ECO:0000313" key="7">
    <source>
        <dbReference type="EMBL" id="OAL20930.1"/>
    </source>
</evidence>
<reference evidence="7 8" key="1">
    <citation type="submission" date="2016-03" db="EMBL/GenBank/DDBJ databases">
        <title>The draft genome sequence of Fonsecaea nubica causative agent of cutaneous subcutaneous infection in human host.</title>
        <authorList>
            <person name="Costa F."/>
            <person name="Sybren D.H."/>
            <person name="Raittz R.T."/>
            <person name="Weiss V.A."/>
            <person name="Leao A.C."/>
            <person name="Gomes R."/>
            <person name="De Souza E.M."/>
            <person name="Pedrosa F.O."/>
            <person name="Steffens M.B."/>
            <person name="Bombassaro A."/>
            <person name="Tadra-Sfeir M.Z."/>
            <person name="Moreno L.F."/>
            <person name="Najafzadeh M.J."/>
            <person name="Felipe M.S."/>
            <person name="Teixeira M."/>
            <person name="Sun J."/>
            <person name="Xi L."/>
            <person name="Castro M.A."/>
            <person name="Vicente V.A."/>
        </authorList>
    </citation>
    <scope>NUCLEOTIDE SEQUENCE [LARGE SCALE GENOMIC DNA]</scope>
    <source>
        <strain evidence="7 8">CBS 269.64</strain>
    </source>
</reference>
<evidence type="ECO:0000256" key="1">
    <source>
        <dbReference type="ARBA" id="ARBA00001974"/>
    </source>
</evidence>
<dbReference type="GeneID" id="34594838"/>
<dbReference type="Gene3D" id="3.50.50.60">
    <property type="entry name" value="FAD/NAD(P)-binding domain"/>
    <property type="match status" value="2"/>
</dbReference>
<keyword evidence="3" id="KW-0274">FAD</keyword>
<dbReference type="PANTHER" id="PTHR43400">
    <property type="entry name" value="FUMARATE REDUCTASE"/>
    <property type="match status" value="1"/>
</dbReference>
<dbReference type="Pfam" id="PF00890">
    <property type="entry name" value="FAD_binding_2"/>
    <property type="match status" value="1"/>
</dbReference>
<accession>A0A178BTK3</accession>
<keyword evidence="4" id="KW-0560">Oxidoreductase</keyword>
<evidence type="ECO:0000256" key="2">
    <source>
        <dbReference type="ARBA" id="ARBA00022630"/>
    </source>
</evidence>